<sequence>MKSDFRLPDPGQLLPNRAIAVRRHGFADRFRMLFISVVLGLVSIGTAVVVWPGLYADYRIKQAPVEVPEASLVSAECKTKKMSVNCEAGIAYPRDGETKIRTVDFSFFGLDKGDYETTVVAERGNPDNITLSLAIDKFWNRFIGSLAIVVLLGWVSILMGRRFIHLSATLKAFREPAVLQPVWARITMRSKKLGGNRIVYFPVTGLRKGMGITTIFKKSETPWMHYDPVQDETFVLAAAHPRARLPIMLDENFDRLVLSDEETHAAKAVRDELAARMDG</sequence>
<evidence type="ECO:0000313" key="3">
    <source>
        <dbReference type="Proteomes" id="UP000249082"/>
    </source>
</evidence>
<evidence type="ECO:0000313" key="2">
    <source>
        <dbReference type="EMBL" id="PZQ57509.1"/>
    </source>
</evidence>
<dbReference type="EMBL" id="QFPX01000001">
    <property type="protein sequence ID" value="PZQ57509.1"/>
    <property type="molecule type" value="Genomic_DNA"/>
</dbReference>
<feature type="transmembrane region" description="Helical" evidence="1">
    <location>
        <begin position="142"/>
        <end position="164"/>
    </location>
</feature>
<dbReference type="Proteomes" id="UP000249082">
    <property type="component" value="Unassembled WGS sequence"/>
</dbReference>
<keyword evidence="1" id="KW-0812">Transmembrane</keyword>
<proteinExistence type="predicted"/>
<dbReference type="AlphaFoldDB" id="A0A2W5P048"/>
<keyword evidence="1" id="KW-1133">Transmembrane helix</keyword>
<organism evidence="2 3">
    <name type="scientific">Novosphingobium pentaromativorans</name>
    <dbReference type="NCBI Taxonomy" id="205844"/>
    <lineage>
        <taxon>Bacteria</taxon>
        <taxon>Pseudomonadati</taxon>
        <taxon>Pseudomonadota</taxon>
        <taxon>Alphaproteobacteria</taxon>
        <taxon>Sphingomonadales</taxon>
        <taxon>Sphingomonadaceae</taxon>
        <taxon>Novosphingobium</taxon>
    </lineage>
</organism>
<gene>
    <name evidence="2" type="ORF">DI555_00840</name>
</gene>
<reference evidence="2 3" key="1">
    <citation type="submission" date="2017-08" db="EMBL/GenBank/DDBJ databases">
        <title>Infants hospitalized years apart are colonized by the same room-sourced microbial strains.</title>
        <authorList>
            <person name="Brooks B."/>
            <person name="Olm M.R."/>
            <person name="Firek B.A."/>
            <person name="Baker R."/>
            <person name="Thomas B.C."/>
            <person name="Morowitz M.J."/>
            <person name="Banfield J.F."/>
        </authorList>
    </citation>
    <scope>NUCLEOTIDE SEQUENCE [LARGE SCALE GENOMIC DNA]</scope>
    <source>
        <strain evidence="2">S2_005_002_R2_33</strain>
    </source>
</reference>
<protein>
    <submittedName>
        <fullName evidence="2">Uncharacterized protein</fullName>
    </submittedName>
</protein>
<feature type="transmembrane region" description="Helical" evidence="1">
    <location>
        <begin position="32"/>
        <end position="54"/>
    </location>
</feature>
<comment type="caution">
    <text evidence="2">The sequence shown here is derived from an EMBL/GenBank/DDBJ whole genome shotgun (WGS) entry which is preliminary data.</text>
</comment>
<accession>A0A2W5P048</accession>
<evidence type="ECO:0000256" key="1">
    <source>
        <dbReference type="SAM" id="Phobius"/>
    </source>
</evidence>
<keyword evidence="1" id="KW-0472">Membrane</keyword>
<name>A0A2W5P048_9SPHN</name>